<evidence type="ECO:0000313" key="7">
    <source>
        <dbReference type="Proteomes" id="UP000268652"/>
    </source>
</evidence>
<keyword evidence="3" id="KW-0067">ATP-binding</keyword>
<evidence type="ECO:0000313" key="8">
    <source>
        <dbReference type="Proteomes" id="UP000275024"/>
    </source>
</evidence>
<dbReference type="SMART" id="SM00836">
    <property type="entry name" value="DALR_1"/>
    <property type="match status" value="1"/>
</dbReference>
<proteinExistence type="predicted"/>
<dbReference type="GO" id="GO:0004814">
    <property type="term" value="F:arginine-tRNA ligase activity"/>
    <property type="evidence" value="ECO:0007669"/>
    <property type="project" value="InterPro"/>
</dbReference>
<evidence type="ECO:0000256" key="2">
    <source>
        <dbReference type="ARBA" id="ARBA00022741"/>
    </source>
</evidence>
<name>A0A3A9WIU8_9ACTN</name>
<keyword evidence="7" id="KW-1185">Reference proteome</keyword>
<dbReference type="OrthoDB" id="9803211at2"/>
<evidence type="ECO:0000259" key="4">
    <source>
        <dbReference type="SMART" id="SM00836"/>
    </source>
</evidence>
<evidence type="ECO:0000313" key="6">
    <source>
        <dbReference type="EMBL" id="RKN23008.1"/>
    </source>
</evidence>
<reference evidence="7 8" key="1">
    <citation type="submission" date="2018-09" db="EMBL/GenBank/DDBJ databases">
        <title>Streptomyces sp. nov. DS1-2, an endophytic actinomycete isolated from roots of Dendrobium scabrilingue.</title>
        <authorList>
            <person name="Kuncharoen N."/>
            <person name="Kudo T."/>
            <person name="Ohkuma M."/>
            <person name="Yuki M."/>
            <person name="Tanasupawat S."/>
        </authorList>
    </citation>
    <scope>NUCLEOTIDE SEQUENCE [LARGE SCALE GENOMIC DNA]</scope>
    <source>
        <strain evidence="5 8">AZ1-7</strain>
        <strain evidence="6 7">DS1-2</strain>
    </source>
</reference>
<dbReference type="InterPro" id="IPR009080">
    <property type="entry name" value="tRNAsynth_Ia_anticodon-bd"/>
</dbReference>
<dbReference type="SUPFAM" id="SSF47323">
    <property type="entry name" value="Anticodon-binding domain of a subclass of class I aminoacyl-tRNA synthetases"/>
    <property type="match status" value="1"/>
</dbReference>
<feature type="domain" description="DALR anticodon binding" evidence="4">
    <location>
        <begin position="139"/>
        <end position="249"/>
    </location>
</feature>
<dbReference type="EMBL" id="RBDX01000008">
    <property type="protein sequence ID" value="RKN09394.1"/>
    <property type="molecule type" value="Genomic_DNA"/>
</dbReference>
<dbReference type="AlphaFoldDB" id="A0A3A9WIU8"/>
<keyword evidence="2" id="KW-0547">Nucleotide-binding</keyword>
<keyword evidence="1 5" id="KW-0436">Ligase</keyword>
<dbReference type="GO" id="GO:0006420">
    <property type="term" value="P:arginyl-tRNA aminoacylation"/>
    <property type="evidence" value="ECO:0007669"/>
    <property type="project" value="InterPro"/>
</dbReference>
<dbReference type="Proteomes" id="UP000275024">
    <property type="component" value="Unassembled WGS sequence"/>
</dbReference>
<evidence type="ECO:0000256" key="3">
    <source>
        <dbReference type="ARBA" id="ARBA00022840"/>
    </source>
</evidence>
<comment type="caution">
    <text evidence="5">The sequence shown here is derived from an EMBL/GenBank/DDBJ whole genome shotgun (WGS) entry which is preliminary data.</text>
</comment>
<dbReference type="Gene3D" id="1.10.730.10">
    <property type="entry name" value="Isoleucyl-tRNA Synthetase, Domain 1"/>
    <property type="match status" value="1"/>
</dbReference>
<sequence length="249" mass="25994">MTPAQLTRAVLSSASELGVADVPGGVRLAPRGARAWGTGIALRLAGPVGVPAVEVARALRARLVNAPGVHAVEVSARGFLTIELGADADAALLAEILQRPAPEPLSDDPARDVARWAEAAGGAPEALLVQREENPLFRVRYAHARSRALVRGAHALGVRPDPRGARFDDAPAAPERALLTALGEQVGNVRRLLAVADAFLRVERERPTLPVGDEKPSAVHRARLALAQAAGAVLADGLHRMGISAPDHL</sequence>
<dbReference type="EMBL" id="RBDY01000008">
    <property type="protein sequence ID" value="RKN23008.1"/>
    <property type="molecule type" value="Genomic_DNA"/>
</dbReference>
<accession>A0A3A9WIU8</accession>
<protein>
    <submittedName>
        <fullName evidence="5">Arginine--tRNA ligase</fullName>
    </submittedName>
</protein>
<gene>
    <name evidence="6" type="ORF">D7318_13395</name>
    <name evidence="5" type="ORF">D7319_13130</name>
</gene>
<dbReference type="GO" id="GO:0005524">
    <property type="term" value="F:ATP binding"/>
    <property type="evidence" value="ECO:0007669"/>
    <property type="project" value="UniProtKB-KW"/>
</dbReference>
<dbReference type="InterPro" id="IPR008909">
    <property type="entry name" value="DALR_anticod-bd"/>
</dbReference>
<evidence type="ECO:0000256" key="1">
    <source>
        <dbReference type="ARBA" id="ARBA00022598"/>
    </source>
</evidence>
<dbReference type="RefSeq" id="WP_120697183.1">
    <property type="nucleotide sequence ID" value="NZ_RBDX01000008.1"/>
</dbReference>
<dbReference type="Proteomes" id="UP000268652">
    <property type="component" value="Unassembled WGS sequence"/>
</dbReference>
<organism evidence="5 8">
    <name type="scientific">Streptomyces radicis</name>
    <dbReference type="NCBI Taxonomy" id="1750517"/>
    <lineage>
        <taxon>Bacteria</taxon>
        <taxon>Bacillati</taxon>
        <taxon>Actinomycetota</taxon>
        <taxon>Actinomycetes</taxon>
        <taxon>Kitasatosporales</taxon>
        <taxon>Streptomycetaceae</taxon>
        <taxon>Streptomyces</taxon>
    </lineage>
</organism>
<evidence type="ECO:0000313" key="5">
    <source>
        <dbReference type="EMBL" id="RKN09394.1"/>
    </source>
</evidence>